<proteinExistence type="predicted"/>
<evidence type="ECO:0000256" key="1">
    <source>
        <dbReference type="SAM" id="MobiDB-lite"/>
    </source>
</evidence>
<dbReference type="AlphaFoldDB" id="A0A9P8T794"/>
<organism evidence="2 3">
    <name type="scientific">Ogataea philodendri</name>
    <dbReference type="NCBI Taxonomy" id="1378263"/>
    <lineage>
        <taxon>Eukaryota</taxon>
        <taxon>Fungi</taxon>
        <taxon>Dikarya</taxon>
        <taxon>Ascomycota</taxon>
        <taxon>Saccharomycotina</taxon>
        <taxon>Pichiomycetes</taxon>
        <taxon>Pichiales</taxon>
        <taxon>Pichiaceae</taxon>
        <taxon>Ogataea</taxon>
    </lineage>
</organism>
<dbReference type="GeneID" id="70234635"/>
<evidence type="ECO:0000313" key="2">
    <source>
        <dbReference type="EMBL" id="KAH3668913.1"/>
    </source>
</evidence>
<evidence type="ECO:0000313" key="3">
    <source>
        <dbReference type="Proteomes" id="UP000769157"/>
    </source>
</evidence>
<dbReference type="Proteomes" id="UP000769157">
    <property type="component" value="Unassembled WGS sequence"/>
</dbReference>
<feature type="compositionally biased region" description="Acidic residues" evidence="1">
    <location>
        <begin position="204"/>
        <end position="214"/>
    </location>
</feature>
<dbReference type="RefSeq" id="XP_046063327.1">
    <property type="nucleotide sequence ID" value="XM_046203563.1"/>
</dbReference>
<protein>
    <submittedName>
        <fullName evidence="2">Uncharacterized protein</fullName>
    </submittedName>
</protein>
<feature type="region of interest" description="Disordered" evidence="1">
    <location>
        <begin position="189"/>
        <end position="226"/>
    </location>
</feature>
<accession>A0A9P8T794</accession>
<reference evidence="2" key="1">
    <citation type="journal article" date="2021" name="Open Biol.">
        <title>Shared evolutionary footprints suggest mitochondrial oxidative damage underlies multiple complex I losses in fungi.</title>
        <authorList>
            <person name="Schikora-Tamarit M.A."/>
            <person name="Marcet-Houben M."/>
            <person name="Nosek J."/>
            <person name="Gabaldon T."/>
        </authorList>
    </citation>
    <scope>NUCLEOTIDE SEQUENCE</scope>
    <source>
        <strain evidence="2">CBS6075</strain>
    </source>
</reference>
<sequence>MMVNSLALRKANEMKMSCTCASICENGNVDSDNGMSSTSSSRSDREAKVGVLSNDSDTWLIKVFMLLERCFLEFTSGSDSGFQNRSGPNTTGVELRVDETLTEPLSCSIFSKYVSLTFLSFVPFFATSSLPQSTICESANGGIHSASPRAIHASPEFRNSSHSSISSPTSVMGGRPLYLIPLNLAGEDDVDENERRSVVCTDLDLGEERDDELDGSVGKPVDPLTF</sequence>
<reference evidence="2" key="2">
    <citation type="submission" date="2021-01" db="EMBL/GenBank/DDBJ databases">
        <authorList>
            <person name="Schikora-Tamarit M.A."/>
        </authorList>
    </citation>
    <scope>NUCLEOTIDE SEQUENCE</scope>
    <source>
        <strain evidence="2">CBS6075</strain>
    </source>
</reference>
<gene>
    <name evidence="2" type="ORF">OGAPHI_002668</name>
</gene>
<comment type="caution">
    <text evidence="2">The sequence shown here is derived from an EMBL/GenBank/DDBJ whole genome shotgun (WGS) entry which is preliminary data.</text>
</comment>
<keyword evidence="3" id="KW-1185">Reference proteome</keyword>
<name>A0A9P8T794_9ASCO</name>
<dbReference type="EMBL" id="JAEUBE010000158">
    <property type="protein sequence ID" value="KAH3668913.1"/>
    <property type="molecule type" value="Genomic_DNA"/>
</dbReference>